<evidence type="ECO:0000313" key="1">
    <source>
        <dbReference type="EMBL" id="KEP55673.1"/>
    </source>
</evidence>
<evidence type="ECO:0000313" key="2">
    <source>
        <dbReference type="Proteomes" id="UP000027456"/>
    </source>
</evidence>
<keyword evidence="2" id="KW-1185">Reference proteome</keyword>
<dbReference type="OrthoDB" id="3256525at2759"/>
<organism evidence="1 2">
    <name type="scientific">Rhizoctonia solani 123E</name>
    <dbReference type="NCBI Taxonomy" id="1423351"/>
    <lineage>
        <taxon>Eukaryota</taxon>
        <taxon>Fungi</taxon>
        <taxon>Dikarya</taxon>
        <taxon>Basidiomycota</taxon>
        <taxon>Agaricomycotina</taxon>
        <taxon>Agaricomycetes</taxon>
        <taxon>Cantharellales</taxon>
        <taxon>Ceratobasidiaceae</taxon>
        <taxon>Rhizoctonia</taxon>
    </lineage>
</organism>
<dbReference type="EMBL" id="AZST01000002">
    <property type="protein sequence ID" value="KEP55673.1"/>
    <property type="molecule type" value="Genomic_DNA"/>
</dbReference>
<accession>A0A074SFU9</accession>
<dbReference type="HOGENOM" id="CLU_647503_0_0_1"/>
<sequence length="424" mass="46312">MSVSPRLPEEILRHIFYFATLIAPVLPLLSDPSETSPFEHTSSQTQARALGLSTRRNLNAISRLFHSLVEEHVLEDIILASVESVNSFADFISHEHLGRWVHTLKISFATQWTGSTVRPAHAIGITRILAACTRLVVYEDALESGAGSVATDVLSALTARESLRAVGWTGEAYPSTTDVRTLVEALPNLDTLYLRGCNPGTRTDRSLPPPPTPVPAMIPCLKSLTLRLAEIRGADTFPLFITANIPALTYLTLIGTFHFGGNVAANTAALRQFFEIHGPQLESLDIRDDERFAPAGPLVEFLEKCTQLREVVYPVSWTPPLCAMDKVETVGLRTVAPDLLVASFETGQAGRVALEYLDAHLDVLVGGSFPKLKTIRFLDDEMVGGYSPPQSMSPLAENYLTTFSQRCSKLGIKTVDSRGALISF</sequence>
<dbReference type="Proteomes" id="UP000027456">
    <property type="component" value="Unassembled WGS sequence"/>
</dbReference>
<evidence type="ECO:0008006" key="3">
    <source>
        <dbReference type="Google" id="ProtNLM"/>
    </source>
</evidence>
<name>A0A074SFU9_9AGAM</name>
<dbReference type="SUPFAM" id="SSF52047">
    <property type="entry name" value="RNI-like"/>
    <property type="match status" value="1"/>
</dbReference>
<reference evidence="1 2" key="1">
    <citation type="submission" date="2013-12" db="EMBL/GenBank/DDBJ databases">
        <authorList>
            <person name="Cubeta M."/>
            <person name="Pakala S."/>
            <person name="Fedorova N."/>
            <person name="Thomas E."/>
            <person name="Dean R."/>
            <person name="Jabaji S."/>
            <person name="Neate S."/>
            <person name="Toda T."/>
            <person name="Tavantzis S."/>
            <person name="Vilgalys R."/>
            <person name="Bharathan N."/>
            <person name="Pakala S."/>
            <person name="Losada L.S."/>
            <person name="Zafar N."/>
            <person name="Nierman W."/>
        </authorList>
    </citation>
    <scope>NUCLEOTIDE SEQUENCE [LARGE SCALE GENOMIC DNA]</scope>
    <source>
        <strain evidence="1 2">123E</strain>
    </source>
</reference>
<protein>
    <recommendedName>
        <fullName evidence="3">F-box-like domain protein</fullName>
    </recommendedName>
</protein>
<dbReference type="InterPro" id="IPR032675">
    <property type="entry name" value="LRR_dom_sf"/>
</dbReference>
<dbReference type="AlphaFoldDB" id="A0A074SFU9"/>
<comment type="caution">
    <text evidence="1">The sequence shown here is derived from an EMBL/GenBank/DDBJ whole genome shotgun (WGS) entry which is preliminary data.</text>
</comment>
<proteinExistence type="predicted"/>
<dbReference type="Gene3D" id="3.80.10.10">
    <property type="entry name" value="Ribonuclease Inhibitor"/>
    <property type="match status" value="1"/>
</dbReference>
<gene>
    <name evidence="1" type="ORF">V565_001290</name>
</gene>